<keyword evidence="3" id="KW-1185">Reference proteome</keyword>
<accession>A0AAV4RSL5</accession>
<dbReference type="EMBL" id="BPLR01008272">
    <property type="protein sequence ID" value="GIY23432.1"/>
    <property type="molecule type" value="Genomic_DNA"/>
</dbReference>
<feature type="region of interest" description="Disordered" evidence="1">
    <location>
        <begin position="1"/>
        <end position="31"/>
    </location>
</feature>
<proteinExistence type="predicted"/>
<sequence>MTPTPKIHKKKLSRRDSLRLAINKDEPPLFSQPDVLRKISIDNNTCKKDGRDSDSNLLNECDGESKVKTINAPTSKNIEKEKQNLKNKQSVKPTLKLDKKEIAEERRCEKKKDSVNEVEKEKKILKAEQVKKEQKPFKIKHEVKEENGKRSQQENKKNERHEKKVEKEKRKEKLSTSQSKDKICSIAVKQENDKPRKSLIKTNDSHENRSMYCNIETLFETAKLHLLSDEDKLLNNFNDKDLSIAEEKDGINSALIKITNDSCSKETVIEAETDKHMLPVMATNNEEKLKPERKSCRIIKRKEFLETLLILLTLKKFPGVQNRGRPRFLSVLIGDTEEVWRKGFRVEALQDIALLPFAALLAG</sequence>
<organism evidence="2 3">
    <name type="scientific">Caerostris extrusa</name>
    <name type="common">Bark spider</name>
    <name type="synonym">Caerostris bankana</name>
    <dbReference type="NCBI Taxonomy" id="172846"/>
    <lineage>
        <taxon>Eukaryota</taxon>
        <taxon>Metazoa</taxon>
        <taxon>Ecdysozoa</taxon>
        <taxon>Arthropoda</taxon>
        <taxon>Chelicerata</taxon>
        <taxon>Arachnida</taxon>
        <taxon>Araneae</taxon>
        <taxon>Araneomorphae</taxon>
        <taxon>Entelegynae</taxon>
        <taxon>Araneoidea</taxon>
        <taxon>Araneidae</taxon>
        <taxon>Caerostris</taxon>
    </lineage>
</organism>
<name>A0AAV4RSL5_CAEEX</name>
<gene>
    <name evidence="2" type="ORF">CEXT_532031</name>
</gene>
<evidence type="ECO:0000256" key="1">
    <source>
        <dbReference type="SAM" id="MobiDB-lite"/>
    </source>
</evidence>
<dbReference type="AlphaFoldDB" id="A0AAV4RSL5"/>
<evidence type="ECO:0000313" key="3">
    <source>
        <dbReference type="Proteomes" id="UP001054945"/>
    </source>
</evidence>
<reference evidence="2 3" key="1">
    <citation type="submission" date="2021-06" db="EMBL/GenBank/DDBJ databases">
        <title>Caerostris extrusa draft genome.</title>
        <authorList>
            <person name="Kono N."/>
            <person name="Arakawa K."/>
        </authorList>
    </citation>
    <scope>NUCLEOTIDE SEQUENCE [LARGE SCALE GENOMIC DNA]</scope>
</reference>
<feature type="compositionally biased region" description="Basic and acidic residues" evidence="1">
    <location>
        <begin position="14"/>
        <end position="27"/>
    </location>
</feature>
<evidence type="ECO:0000313" key="2">
    <source>
        <dbReference type="EMBL" id="GIY23432.1"/>
    </source>
</evidence>
<dbReference type="Proteomes" id="UP001054945">
    <property type="component" value="Unassembled WGS sequence"/>
</dbReference>
<protein>
    <submittedName>
        <fullName evidence="2">Uncharacterized protein</fullName>
    </submittedName>
</protein>
<feature type="compositionally biased region" description="Basic and acidic residues" evidence="1">
    <location>
        <begin position="95"/>
        <end position="183"/>
    </location>
</feature>
<comment type="caution">
    <text evidence="2">The sequence shown here is derived from an EMBL/GenBank/DDBJ whole genome shotgun (WGS) entry which is preliminary data.</text>
</comment>
<feature type="region of interest" description="Disordered" evidence="1">
    <location>
        <begin position="72"/>
        <end position="188"/>
    </location>
</feature>
<feature type="compositionally biased region" description="Basic residues" evidence="1">
    <location>
        <begin position="1"/>
        <end position="13"/>
    </location>
</feature>